<feature type="compositionally biased region" description="Polar residues" evidence="4">
    <location>
        <begin position="1"/>
        <end position="13"/>
    </location>
</feature>
<dbReference type="EMBL" id="CAXLJL010000090">
    <property type="protein sequence ID" value="CAL5131320.1"/>
    <property type="molecule type" value="Genomic_DNA"/>
</dbReference>
<dbReference type="InterPro" id="IPR021906">
    <property type="entry name" value="BAF250/Osa"/>
</dbReference>
<feature type="region of interest" description="Disordered" evidence="4">
    <location>
        <begin position="1336"/>
        <end position="1361"/>
    </location>
</feature>
<feature type="compositionally biased region" description="Polar residues" evidence="4">
    <location>
        <begin position="243"/>
        <end position="260"/>
    </location>
</feature>
<feature type="region of interest" description="Disordered" evidence="4">
    <location>
        <begin position="2328"/>
        <end position="2350"/>
    </location>
</feature>
<protein>
    <recommendedName>
        <fullName evidence="5">ARID domain-containing protein</fullName>
    </recommendedName>
</protein>
<gene>
    <name evidence="6" type="ORF">CDAUBV1_LOCUS3743</name>
</gene>
<keyword evidence="2" id="KW-0597">Phosphoprotein</keyword>
<evidence type="ECO:0000313" key="7">
    <source>
        <dbReference type="Proteomes" id="UP001497525"/>
    </source>
</evidence>
<feature type="compositionally biased region" description="Low complexity" evidence="4">
    <location>
        <begin position="656"/>
        <end position="671"/>
    </location>
</feature>
<feature type="compositionally biased region" description="Low complexity" evidence="4">
    <location>
        <begin position="704"/>
        <end position="718"/>
    </location>
</feature>
<dbReference type="InterPro" id="IPR036431">
    <property type="entry name" value="ARID_dom_sf"/>
</dbReference>
<feature type="compositionally biased region" description="Low complexity" evidence="4">
    <location>
        <begin position="307"/>
        <end position="319"/>
    </location>
</feature>
<dbReference type="GO" id="GO:0003677">
    <property type="term" value="F:DNA binding"/>
    <property type="evidence" value="ECO:0007669"/>
    <property type="project" value="InterPro"/>
</dbReference>
<keyword evidence="3" id="KW-0539">Nucleus</keyword>
<feature type="compositionally biased region" description="Polar residues" evidence="4">
    <location>
        <begin position="850"/>
        <end position="870"/>
    </location>
</feature>
<organism evidence="6 7">
    <name type="scientific">Calicophoron daubneyi</name>
    <name type="common">Rumen fluke</name>
    <name type="synonym">Paramphistomum daubneyi</name>
    <dbReference type="NCBI Taxonomy" id="300641"/>
    <lineage>
        <taxon>Eukaryota</taxon>
        <taxon>Metazoa</taxon>
        <taxon>Spiralia</taxon>
        <taxon>Lophotrochozoa</taxon>
        <taxon>Platyhelminthes</taxon>
        <taxon>Trematoda</taxon>
        <taxon>Digenea</taxon>
        <taxon>Plagiorchiida</taxon>
        <taxon>Pronocephalata</taxon>
        <taxon>Paramphistomoidea</taxon>
        <taxon>Paramphistomidae</taxon>
        <taxon>Calicophoron</taxon>
    </lineage>
</organism>
<dbReference type="GO" id="GO:0035060">
    <property type="term" value="C:brahma complex"/>
    <property type="evidence" value="ECO:0007669"/>
    <property type="project" value="InterPro"/>
</dbReference>
<feature type="region of interest" description="Disordered" evidence="4">
    <location>
        <begin position="552"/>
        <end position="791"/>
    </location>
</feature>
<dbReference type="SMART" id="SM01014">
    <property type="entry name" value="ARID"/>
    <property type="match status" value="1"/>
</dbReference>
<evidence type="ECO:0000256" key="1">
    <source>
        <dbReference type="ARBA" id="ARBA00004123"/>
    </source>
</evidence>
<dbReference type="PANTHER" id="PTHR12656">
    <property type="entry name" value="BRG-1 ASSOCIATED FACTOR 250 BAF250"/>
    <property type="match status" value="1"/>
</dbReference>
<feature type="compositionally biased region" description="Pro residues" evidence="4">
    <location>
        <begin position="555"/>
        <end position="565"/>
    </location>
</feature>
<proteinExistence type="predicted"/>
<feature type="compositionally biased region" description="Low complexity" evidence="4">
    <location>
        <begin position="2341"/>
        <end position="2350"/>
    </location>
</feature>
<evidence type="ECO:0000256" key="3">
    <source>
        <dbReference type="ARBA" id="ARBA00023242"/>
    </source>
</evidence>
<name>A0AAV2T3Q6_CALDB</name>
<feature type="compositionally biased region" description="Polar residues" evidence="4">
    <location>
        <begin position="387"/>
        <end position="415"/>
    </location>
</feature>
<feature type="compositionally biased region" description="Polar residues" evidence="4">
    <location>
        <begin position="325"/>
        <end position="339"/>
    </location>
</feature>
<dbReference type="GO" id="GO:0006357">
    <property type="term" value="P:regulation of transcription by RNA polymerase II"/>
    <property type="evidence" value="ECO:0007669"/>
    <property type="project" value="TreeGrafter"/>
</dbReference>
<dbReference type="Pfam" id="PF01388">
    <property type="entry name" value="ARID"/>
    <property type="match status" value="1"/>
</dbReference>
<feature type="compositionally biased region" description="Basic and acidic residues" evidence="4">
    <location>
        <begin position="2526"/>
        <end position="2541"/>
    </location>
</feature>
<feature type="region of interest" description="Disordered" evidence="4">
    <location>
        <begin position="1112"/>
        <end position="1290"/>
    </location>
</feature>
<dbReference type="GO" id="GO:0031491">
    <property type="term" value="F:nucleosome binding"/>
    <property type="evidence" value="ECO:0007669"/>
    <property type="project" value="TreeGrafter"/>
</dbReference>
<feature type="region of interest" description="Disordered" evidence="4">
    <location>
        <begin position="1399"/>
        <end position="1463"/>
    </location>
</feature>
<dbReference type="Proteomes" id="UP001497525">
    <property type="component" value="Unassembled WGS sequence"/>
</dbReference>
<dbReference type="GO" id="GO:0016514">
    <property type="term" value="C:SWI/SNF complex"/>
    <property type="evidence" value="ECO:0007669"/>
    <property type="project" value="InterPro"/>
</dbReference>
<feature type="compositionally biased region" description="Polar residues" evidence="4">
    <location>
        <begin position="1222"/>
        <end position="1234"/>
    </location>
</feature>
<sequence>MDYPNTNMGSAQPNYAPHLQDPARASPGCNASTSANTFTEIAPHHRAYAPYPQPYQQPHDYGGPPGQHTGNTSGYSQVYSSDSSGQSLTLNQLLQQGNTPGNYQVRPPHVGPPGQAPYRSYEQYGYGYKPGASVNFTDRGQANMYPYGSQNQRFSDPYSRSLYPSYPQGAPYSYYQGPGMSQQRQPAGPPTNMDYPPMSSTGSSRPPQPTTPAAGQTNAVERSGSVGTHGRSSPANSSQMSSPVINSCSNATGNQPSNWQMPAPPFGSPLHLNHGQTAQASQPTRPRSSSRDQQLRSTADSVNDSHGSSQGESSIVESSLAMPPVSSSDETGSRPQSRLSDIGRPPTANSSGSGVRDQPADEQNTQISSDSQQQQQQPSSAEGLPSAPSSSAQPIDSSPKASSSGLFVNNSTPSPITAVPRSTPPTQPYASFAQQPSSNNTPSPLSNPSQPVQIGPNQHSPGAINQPRPMGLSSQMRSYSTPMQGAVARSPYPPYIQQQQNQQGGQYVCGRPGFFPGSGHPMRPMSSPASSPLQNRIPSSSMYSNQMGTVGAGMMPPPAAPPPNQSGPAVGSGNGPPSQSTFMAGEGGPYSGSSGMMYGGQAWDQQTRPTGPMYPNSISSSPAQSMPFDGRPPQMYNAAGDRGGGYTVSQQSNNPTTGGAAAIATASTGGAMPYTGPHSQTPAGVSAYPHPQVPPSYPGHHHPQMPYSSSQPPYHSHSIQAPHGYSSMGSSSPMPPQNQSLQSQGGSVAPPPYPSAMLSTGSQPSRDHFHPTYGQDMMQPSGSERGTPGAFGAAPLSAAGTDVSGLPGPPRGSPVGAMRTPVSGSGCKPVPGGVVGKASKLDGVMRSATPNNPTSMMQDSSPSLTGSTPNLGGEEMPTGPAAQHHPPQYMVASGGQSSSMQSFSGQSGYWPDGAAPGQFMAGGGGPPGPHGYPNFQPHYRQPMSPQMPPQNAHSLPNSVGCPLPGPLYGGGMVPHSVSHLHPSAISAQSSSGFHKLLEMGNEPERRGWLEHYVRFMEEIGKPLVGLPQVVKQPLDLYRFYLAVRDRGGVLEVIKARRWKEISQLVNINASASAAYTLRKNYCKFLLDYECRFDRGGADPRLLLAHIESMSGKKKKASSNADNESVGGANTSMSGSALPPPAPPSPTGSHSSASSSLLPPGSGSASLSGGPSGTAGSAASDSQLGSSSASQQPQQQSQQQRFSEPCHSAGNTSSLIESPGRMSASSPITVGTPNHTAPVGSSFVPAASVGPASATMSPQRPPSNVTVNGYVNGPQAPQTPHSNAADGSVRSASTWPWTNEQVNAVPGNQGPPMMNGFPSSPSPIRGPMQNVYDSGYRSQHPNVPSSYPQKPNQTRAMVSAPQPGVEPIPPPVISTSIVPPSPGSSMGSNASMCTTTIKGSEPTIHHLPAGPYPPSNQLYHPPMPHPALNQHPQSPGHPPPSAPQSPVHPRMGGSNIRTCSLPPHLTTTGDSVALLRMHHLRPSAGQISGYPPGMMPPFHTSASMTNVPAHLIHHHGQRPGYVATILKRVEHYPFPPGSIEATQIEPTRRRRYRTKDIGPVPPFKLLMALRSGLTAEVSWALNCLNVLLRDDSGLECISPVTLPVLITNLVELWRHTLGELFKYDVFVSSLELPTDLTSLPSDQFSPTADKNECRCKLKIGKRFSGTSMKSQLDKLSLCPPSNSHVYSTTLMTEKSETSKLPNGLANLEKDIITLAFSHGLSLSSVREGIRRLLHRNNGPTLELIPIRARNGLMLRLDHVNPLLPHLTPQTGPIASNNLNDGTIATPTGLRSRKRGRQTASGTHFGYGASPSAGLGSSSGSLTGNASSQNLLATGKSECPVVWATARVTTAACSFRSPEACSNLRELALFVVDELVHPSEASQESELQPPDNGDSLRIEETKHLSGSSEDTTMLSLRSDPVVYLKELVLQGGGDTTCHIMPPFGASCPAGHWDSEEGLVATNKRNESNKSWQGMMSSSSGISDKLPCPADALSTPPPEVVKEKCTPRHELADENESIESAEGEDGQPLIKRARHTSASSLSCPILSPQPIDEIPEEGSGIKDGVSNMEKKPPGCVVTNGEDTVDENENEFSQLIMDANGRCPLRAREELVYHGPICLWPNHADTDSNEARAVRCLCVSTVLRNLSFLGVAESHLGSHRGVLSLIGRVILLGHEHVGPNDTWQTVDCTAHSMNPSLCAWRTPSWLEDMRENALVLLVNVAGYLDLINFEESIVRPVLEGLIHWIICPTAVSIDPFPGHRTLSPRRLALEALNRLCVHESNVDLLLCTPNPHSSDLSRLFDRLANWLALPEDQVTRELALSTMHYLTGGGVSFNSPSESNPGKPGSADSSSGSSIHNYPGTTMLASAKPCPISGLLSFIEAAEATTRRVIDQYGVQALQERPELMGTSLEMVRRAGALLDRLASDPTGRTRFTPNLELRLMDLVTSRVLDATVAHLLCGALHRLSLNSPIPELPVTTPSVPQIPSLAVVSQLLKQMKAGEVKPATDSVTAKVNPVQDNGPPPSKAVDLQPDSRRVDEKEALRTSESKNTVQNHLLHSPSSPTAGEDRDSACIPKAEDTALHHRPPDENGCENKLHKNSQSNDSRNIKTEAEVNILPPHTPCANQRDSISAVSPAKISPKINCVDT</sequence>
<dbReference type="SUPFAM" id="SSF46774">
    <property type="entry name" value="ARID-like"/>
    <property type="match status" value="1"/>
</dbReference>
<dbReference type="Gene3D" id="1.10.150.60">
    <property type="entry name" value="ARID DNA-binding domain"/>
    <property type="match status" value="1"/>
</dbReference>
<dbReference type="InterPro" id="IPR033388">
    <property type="entry name" value="BAF250_C"/>
</dbReference>
<evidence type="ECO:0000256" key="4">
    <source>
        <dbReference type="SAM" id="MobiDB-lite"/>
    </source>
</evidence>
<dbReference type="InterPro" id="IPR001606">
    <property type="entry name" value="ARID_dom"/>
</dbReference>
<reference evidence="6" key="1">
    <citation type="submission" date="2024-06" db="EMBL/GenBank/DDBJ databases">
        <authorList>
            <person name="Liu X."/>
            <person name="Lenzi L."/>
            <person name="Haldenby T S."/>
            <person name="Uol C."/>
        </authorList>
    </citation>
    <scope>NUCLEOTIDE SEQUENCE</scope>
</reference>
<feature type="domain" description="ARID" evidence="5">
    <location>
        <begin position="1002"/>
        <end position="1093"/>
    </location>
</feature>
<dbReference type="Pfam" id="PF12031">
    <property type="entry name" value="BAF250_C"/>
    <property type="match status" value="2"/>
</dbReference>
<feature type="compositionally biased region" description="Basic and acidic residues" evidence="4">
    <location>
        <begin position="2560"/>
        <end position="2590"/>
    </location>
</feature>
<dbReference type="PANTHER" id="PTHR12656:SF5">
    <property type="entry name" value="TRITHORAX GROUP PROTEIN OSA"/>
    <property type="match status" value="1"/>
</dbReference>
<feature type="compositionally biased region" description="Polar residues" evidence="4">
    <location>
        <begin position="1117"/>
        <end position="1132"/>
    </location>
</feature>
<feature type="compositionally biased region" description="Low complexity" evidence="4">
    <location>
        <begin position="434"/>
        <end position="451"/>
    </location>
</feature>
<feature type="compositionally biased region" description="Polar residues" evidence="4">
    <location>
        <begin position="29"/>
        <end position="39"/>
    </location>
</feature>
<dbReference type="GO" id="GO:0045893">
    <property type="term" value="P:positive regulation of DNA-templated transcription"/>
    <property type="evidence" value="ECO:0007669"/>
    <property type="project" value="TreeGrafter"/>
</dbReference>
<feature type="compositionally biased region" description="Low complexity" evidence="4">
    <location>
        <begin position="363"/>
        <end position="380"/>
    </location>
</feature>
<feature type="region of interest" description="Disordered" evidence="4">
    <location>
        <begin position="1769"/>
        <end position="1820"/>
    </location>
</feature>
<evidence type="ECO:0000256" key="2">
    <source>
        <dbReference type="ARBA" id="ARBA00022553"/>
    </source>
</evidence>
<evidence type="ECO:0000313" key="6">
    <source>
        <dbReference type="EMBL" id="CAL5131320.1"/>
    </source>
</evidence>
<evidence type="ECO:0000259" key="5">
    <source>
        <dbReference type="PROSITE" id="PS51011"/>
    </source>
</evidence>
<dbReference type="GO" id="GO:0071565">
    <property type="term" value="C:nBAF complex"/>
    <property type="evidence" value="ECO:0007669"/>
    <property type="project" value="TreeGrafter"/>
</dbReference>
<feature type="region of interest" description="Disordered" evidence="4">
    <location>
        <begin position="1"/>
        <end position="478"/>
    </location>
</feature>
<feature type="region of interest" description="Disordered" evidence="4">
    <location>
        <begin position="850"/>
        <end position="886"/>
    </location>
</feature>
<feature type="compositionally biased region" description="Low complexity" evidence="4">
    <location>
        <begin position="726"/>
        <end position="744"/>
    </location>
</feature>
<accession>A0AAV2T3Q6</accession>
<feature type="compositionally biased region" description="Low complexity" evidence="4">
    <location>
        <begin position="1804"/>
        <end position="1820"/>
    </location>
</feature>
<feature type="compositionally biased region" description="Low complexity" evidence="4">
    <location>
        <begin position="1146"/>
        <end position="1202"/>
    </location>
</feature>
<feature type="compositionally biased region" description="Polar residues" evidence="4">
    <location>
        <begin position="1769"/>
        <end position="1784"/>
    </location>
</feature>
<comment type="caution">
    <text evidence="6">The sequence shown here is derived from an EMBL/GenBank/DDBJ whole genome shotgun (WGS) entry which is preliminary data.</text>
</comment>
<feature type="compositionally biased region" description="Polar residues" evidence="4">
    <location>
        <begin position="2542"/>
        <end position="2558"/>
    </location>
</feature>
<comment type="subcellular location">
    <subcellularLocation>
        <location evidence="1">Nucleus</location>
    </subcellularLocation>
</comment>
<dbReference type="GO" id="GO:0005654">
    <property type="term" value="C:nucleoplasm"/>
    <property type="evidence" value="ECO:0007669"/>
    <property type="project" value="TreeGrafter"/>
</dbReference>
<dbReference type="CDD" id="cd16865">
    <property type="entry name" value="ARID_ARID1A-like"/>
    <property type="match status" value="1"/>
</dbReference>
<dbReference type="PROSITE" id="PS51011">
    <property type="entry name" value="ARID"/>
    <property type="match status" value="1"/>
</dbReference>
<feature type="compositionally biased region" description="Polar residues" evidence="4">
    <location>
        <begin position="274"/>
        <end position="288"/>
    </location>
</feature>
<feature type="region of interest" description="Disordered" evidence="4">
    <location>
        <begin position="2497"/>
        <end position="2602"/>
    </location>
</feature>
<dbReference type="SMART" id="SM00501">
    <property type="entry name" value="BRIGHT"/>
    <property type="match status" value="1"/>
</dbReference>
<dbReference type="GO" id="GO:0006338">
    <property type="term" value="P:chromatin remodeling"/>
    <property type="evidence" value="ECO:0007669"/>
    <property type="project" value="InterPro"/>
</dbReference>
<feature type="compositionally biased region" description="Low complexity" evidence="4">
    <location>
        <begin position="591"/>
        <end position="600"/>
    </location>
</feature>
<feature type="compositionally biased region" description="Low complexity" evidence="4">
    <location>
        <begin position="48"/>
        <end position="99"/>
    </location>
</feature>
<feature type="compositionally biased region" description="Polar residues" evidence="4">
    <location>
        <begin position="295"/>
        <end position="306"/>
    </location>
</feature>
<feature type="compositionally biased region" description="Polar residues" evidence="4">
    <location>
        <begin position="1253"/>
        <end position="1281"/>
    </location>
</feature>
<feature type="compositionally biased region" description="Low complexity" evidence="4">
    <location>
        <begin position="232"/>
        <end position="242"/>
    </location>
</feature>
<feature type="compositionally biased region" description="Polar residues" evidence="4">
    <location>
        <begin position="1336"/>
        <end position="1355"/>
    </location>
</feature>